<feature type="transmembrane region" description="Helical" evidence="8">
    <location>
        <begin position="98"/>
        <end position="118"/>
    </location>
</feature>
<feature type="transmembrane region" description="Helical" evidence="8">
    <location>
        <begin position="164"/>
        <end position="184"/>
    </location>
</feature>
<evidence type="ECO:0000256" key="1">
    <source>
        <dbReference type="ARBA" id="ARBA00004651"/>
    </source>
</evidence>
<evidence type="ECO:0000313" key="11">
    <source>
        <dbReference type="Proteomes" id="UP000192582"/>
    </source>
</evidence>
<keyword evidence="5 8" id="KW-1133">Transmembrane helix</keyword>
<evidence type="ECO:0000256" key="8">
    <source>
        <dbReference type="SAM" id="Phobius"/>
    </source>
</evidence>
<keyword evidence="4" id="KW-0378">Hydrolase</keyword>
<reference evidence="10 11" key="1">
    <citation type="submission" date="2017-04" db="EMBL/GenBank/DDBJ databases">
        <authorList>
            <person name="Afonso C.L."/>
            <person name="Miller P.J."/>
            <person name="Scott M.A."/>
            <person name="Spackman E."/>
            <person name="Goraichik I."/>
            <person name="Dimitrov K.M."/>
            <person name="Suarez D.L."/>
            <person name="Swayne D.E."/>
        </authorList>
    </citation>
    <scope>NUCLEOTIDE SEQUENCE [LARGE SCALE GENOMIC DNA]</scope>
    <source>
        <strain evidence="10 11">KR-140</strain>
    </source>
</reference>
<feature type="transmembrane region" description="Helical" evidence="8">
    <location>
        <begin position="67"/>
        <end position="91"/>
    </location>
</feature>
<evidence type="ECO:0000256" key="3">
    <source>
        <dbReference type="ARBA" id="ARBA00022692"/>
    </source>
</evidence>
<keyword evidence="3 8" id="KW-0812">Transmembrane</keyword>
<dbReference type="GO" id="GO:0016787">
    <property type="term" value="F:hydrolase activity"/>
    <property type="evidence" value="ECO:0007669"/>
    <property type="project" value="UniProtKB-KW"/>
</dbReference>
<gene>
    <name evidence="10" type="ORF">SAMN00790413_01580</name>
</gene>
<feature type="transmembrane region" description="Helical" evidence="8">
    <location>
        <begin position="190"/>
        <end position="208"/>
    </location>
</feature>
<comment type="subcellular location">
    <subcellularLocation>
        <location evidence="1">Cell membrane</location>
        <topology evidence="1">Multi-pass membrane protein</topology>
    </subcellularLocation>
</comment>
<protein>
    <submittedName>
        <fullName evidence="10">Undecaprenyl-diphosphatase</fullName>
    </submittedName>
</protein>
<name>A0A1W1VGI6_9DEIO</name>
<dbReference type="PANTHER" id="PTHR14969">
    <property type="entry name" value="SPHINGOSINE-1-PHOSPHATE PHOSPHOHYDROLASE"/>
    <property type="match status" value="1"/>
</dbReference>
<evidence type="ECO:0000256" key="4">
    <source>
        <dbReference type="ARBA" id="ARBA00022801"/>
    </source>
</evidence>
<keyword evidence="11" id="KW-1185">Reference proteome</keyword>
<evidence type="ECO:0000256" key="2">
    <source>
        <dbReference type="ARBA" id="ARBA00022475"/>
    </source>
</evidence>
<dbReference type="SUPFAM" id="SSF48317">
    <property type="entry name" value="Acid phosphatase/Vanadium-dependent haloperoxidase"/>
    <property type="match status" value="1"/>
</dbReference>
<dbReference type="SMART" id="SM00014">
    <property type="entry name" value="acidPPc"/>
    <property type="match status" value="1"/>
</dbReference>
<keyword evidence="2" id="KW-1003">Cell membrane</keyword>
<dbReference type="Pfam" id="PF01569">
    <property type="entry name" value="PAP2"/>
    <property type="match status" value="1"/>
</dbReference>
<dbReference type="InterPro" id="IPR036938">
    <property type="entry name" value="PAP2/HPO_sf"/>
</dbReference>
<dbReference type="GO" id="GO:0005886">
    <property type="term" value="C:plasma membrane"/>
    <property type="evidence" value="ECO:0007669"/>
    <property type="project" value="UniProtKB-SubCell"/>
</dbReference>
<sequence length="238" mass="25567">MRRDLPALLARHWTQLALLLLGVLAPLLLVADLTEDVFRGGGFPWDQGLLNWYAAHRTPGLTAAARALALIGGVRVLPLVTAAIGLALYRFGTRAHTWFLVAAVGGATLLNVLAKLVFQRPRPDQLLAVLAEPGYSFPSGHAMANMALGVAVALIFSRSRSWPLAVLGVLWGLAVGISRNYLGVHYPTDVLAGFATSTAWVTGLYLILSRRWRRLKKTPQVTAPPGELDHDGRGVTGA</sequence>
<dbReference type="STRING" id="695939.SAMN00790413_01580"/>
<organism evidence="10 11">
    <name type="scientific">Deinococcus hopiensis KR-140</name>
    <dbReference type="NCBI Taxonomy" id="695939"/>
    <lineage>
        <taxon>Bacteria</taxon>
        <taxon>Thermotogati</taxon>
        <taxon>Deinococcota</taxon>
        <taxon>Deinococci</taxon>
        <taxon>Deinococcales</taxon>
        <taxon>Deinococcaceae</taxon>
        <taxon>Deinococcus</taxon>
    </lineage>
</organism>
<dbReference type="PANTHER" id="PTHR14969:SF62">
    <property type="entry name" value="DECAPRENYLPHOSPHORYL-5-PHOSPHORIBOSE PHOSPHATASE RV3807C-RELATED"/>
    <property type="match status" value="1"/>
</dbReference>
<feature type="transmembrane region" description="Helical" evidence="8">
    <location>
        <begin position="138"/>
        <end position="157"/>
    </location>
</feature>
<dbReference type="InterPro" id="IPR000326">
    <property type="entry name" value="PAP2/HPO"/>
</dbReference>
<feature type="domain" description="Phosphatidic acid phosphatase type 2/haloperoxidase" evidence="9">
    <location>
        <begin position="93"/>
        <end position="205"/>
    </location>
</feature>
<dbReference type="CDD" id="cd03392">
    <property type="entry name" value="PAP2_like_2"/>
    <property type="match status" value="1"/>
</dbReference>
<keyword evidence="6 8" id="KW-0472">Membrane</keyword>
<evidence type="ECO:0000313" key="10">
    <source>
        <dbReference type="EMBL" id="SMB92468.1"/>
    </source>
</evidence>
<feature type="compositionally biased region" description="Basic and acidic residues" evidence="7">
    <location>
        <begin position="227"/>
        <end position="238"/>
    </location>
</feature>
<dbReference type="OrthoDB" id="9789113at2"/>
<feature type="region of interest" description="Disordered" evidence="7">
    <location>
        <begin position="219"/>
        <end position="238"/>
    </location>
</feature>
<dbReference type="EMBL" id="FWWU01000009">
    <property type="protein sequence ID" value="SMB92468.1"/>
    <property type="molecule type" value="Genomic_DNA"/>
</dbReference>
<accession>A0A1W1VGI6</accession>
<dbReference type="Gene3D" id="1.20.144.10">
    <property type="entry name" value="Phosphatidic acid phosphatase type 2/haloperoxidase"/>
    <property type="match status" value="2"/>
</dbReference>
<dbReference type="AlphaFoldDB" id="A0A1W1VGI6"/>
<evidence type="ECO:0000256" key="5">
    <source>
        <dbReference type="ARBA" id="ARBA00022989"/>
    </source>
</evidence>
<dbReference type="RefSeq" id="WP_084049018.1">
    <property type="nucleotide sequence ID" value="NZ_FWWU01000009.1"/>
</dbReference>
<proteinExistence type="predicted"/>
<evidence type="ECO:0000256" key="7">
    <source>
        <dbReference type="SAM" id="MobiDB-lite"/>
    </source>
</evidence>
<evidence type="ECO:0000259" key="9">
    <source>
        <dbReference type="SMART" id="SM00014"/>
    </source>
</evidence>
<dbReference type="Proteomes" id="UP000192582">
    <property type="component" value="Unassembled WGS sequence"/>
</dbReference>
<evidence type="ECO:0000256" key="6">
    <source>
        <dbReference type="ARBA" id="ARBA00023136"/>
    </source>
</evidence>